<sequence>MDSQELIRRLMDLTGMNAAQFAKATGLTESMVSRTLNGRNDPSFNKIAGAVERLGFSIAFTPISMGELEAAALRQARDGSPAVGASAD</sequence>
<dbReference type="InterPro" id="IPR010982">
    <property type="entry name" value="Lambda_DNA-bd_dom_sf"/>
</dbReference>
<dbReference type="Gene3D" id="1.10.260.40">
    <property type="entry name" value="lambda repressor-like DNA-binding domains"/>
    <property type="match status" value="1"/>
</dbReference>
<feature type="domain" description="HTH cro/C1-type" evidence="1">
    <location>
        <begin position="7"/>
        <end position="61"/>
    </location>
</feature>
<gene>
    <name evidence="2" type="ORF">H7U32_02175</name>
</gene>
<dbReference type="GO" id="GO:0003677">
    <property type="term" value="F:DNA binding"/>
    <property type="evidence" value="ECO:0007669"/>
    <property type="project" value="InterPro"/>
</dbReference>
<protein>
    <submittedName>
        <fullName evidence="2">Helix-turn-helix transcriptional regulator</fullName>
    </submittedName>
</protein>
<dbReference type="Proteomes" id="UP000718821">
    <property type="component" value="Unassembled WGS sequence"/>
</dbReference>
<evidence type="ECO:0000259" key="1">
    <source>
        <dbReference type="PROSITE" id="PS50943"/>
    </source>
</evidence>
<dbReference type="InterPro" id="IPR001387">
    <property type="entry name" value="Cro/C1-type_HTH"/>
</dbReference>
<reference evidence="2" key="2">
    <citation type="journal article" date="2021" name="Sci. Rep.">
        <title>The distribution of antibiotic resistance genes in chicken gut microbiota commensals.</title>
        <authorList>
            <person name="Juricova H."/>
            <person name="Matiasovicova J."/>
            <person name="Kubasova T."/>
            <person name="Cejkova D."/>
            <person name="Rychlik I."/>
        </authorList>
    </citation>
    <scope>NUCLEOTIDE SEQUENCE</scope>
    <source>
        <strain evidence="2">An836</strain>
    </source>
</reference>
<dbReference type="Pfam" id="PF13560">
    <property type="entry name" value="HTH_31"/>
    <property type="match status" value="1"/>
</dbReference>
<dbReference type="AlphaFoldDB" id="A0A939B949"/>
<dbReference type="SUPFAM" id="SSF47413">
    <property type="entry name" value="lambda repressor-like DNA-binding domains"/>
    <property type="match status" value="1"/>
</dbReference>
<dbReference type="EMBL" id="JACLYU010000002">
    <property type="protein sequence ID" value="MBM6699153.1"/>
    <property type="molecule type" value="Genomic_DNA"/>
</dbReference>
<evidence type="ECO:0000313" key="3">
    <source>
        <dbReference type="Proteomes" id="UP000718821"/>
    </source>
</evidence>
<name>A0A939B949_9BIFI</name>
<dbReference type="SMART" id="SM00530">
    <property type="entry name" value="HTH_XRE"/>
    <property type="match status" value="1"/>
</dbReference>
<evidence type="ECO:0000313" key="2">
    <source>
        <dbReference type="EMBL" id="MBM6699153.1"/>
    </source>
</evidence>
<dbReference type="CDD" id="cd00093">
    <property type="entry name" value="HTH_XRE"/>
    <property type="match status" value="1"/>
</dbReference>
<organism evidence="2 3">
    <name type="scientific">Bifidobacterium pullorum subsp. saeculare</name>
    <dbReference type="NCBI Taxonomy" id="78257"/>
    <lineage>
        <taxon>Bacteria</taxon>
        <taxon>Bacillati</taxon>
        <taxon>Actinomycetota</taxon>
        <taxon>Actinomycetes</taxon>
        <taxon>Bifidobacteriales</taxon>
        <taxon>Bifidobacteriaceae</taxon>
        <taxon>Bifidobacterium</taxon>
    </lineage>
</organism>
<dbReference type="PROSITE" id="PS50943">
    <property type="entry name" value="HTH_CROC1"/>
    <property type="match status" value="1"/>
</dbReference>
<dbReference type="RefSeq" id="WP_204467645.1">
    <property type="nucleotide sequence ID" value="NZ_JACLYU010000002.1"/>
</dbReference>
<accession>A0A939B949</accession>
<reference evidence="2" key="1">
    <citation type="submission" date="2020-08" db="EMBL/GenBank/DDBJ databases">
        <authorList>
            <person name="Cejkova D."/>
            <person name="Kubasova T."/>
            <person name="Jahodarova E."/>
            <person name="Rychlik I."/>
        </authorList>
    </citation>
    <scope>NUCLEOTIDE SEQUENCE</scope>
    <source>
        <strain evidence="2">An836</strain>
    </source>
</reference>
<keyword evidence="3" id="KW-1185">Reference proteome</keyword>
<proteinExistence type="predicted"/>
<comment type="caution">
    <text evidence="2">The sequence shown here is derived from an EMBL/GenBank/DDBJ whole genome shotgun (WGS) entry which is preliminary data.</text>
</comment>